<gene>
    <name evidence="5" type="ORF">RT717_08225</name>
</gene>
<dbReference type="EMBL" id="CP136051">
    <property type="protein sequence ID" value="WOK08621.1"/>
    <property type="molecule type" value="Genomic_DNA"/>
</dbReference>
<evidence type="ECO:0000313" key="5">
    <source>
        <dbReference type="EMBL" id="WOK08621.1"/>
    </source>
</evidence>
<dbReference type="Gene3D" id="2.40.30.170">
    <property type="match status" value="1"/>
</dbReference>
<evidence type="ECO:0000256" key="1">
    <source>
        <dbReference type="ARBA" id="ARBA00009477"/>
    </source>
</evidence>
<proteinExistence type="inferred from homology"/>
<evidence type="ECO:0000259" key="3">
    <source>
        <dbReference type="Pfam" id="PF25954"/>
    </source>
</evidence>
<feature type="domain" description="YknX-like C-terminal permuted SH3-like" evidence="4">
    <location>
        <begin position="281"/>
        <end position="343"/>
    </location>
</feature>
<dbReference type="Pfam" id="PF25954">
    <property type="entry name" value="Beta-barrel_RND_2"/>
    <property type="match status" value="1"/>
</dbReference>
<dbReference type="SUPFAM" id="SSF111369">
    <property type="entry name" value="HlyD-like secretion proteins"/>
    <property type="match status" value="1"/>
</dbReference>
<accession>A0ABZ0IVI5</accession>
<keyword evidence="6" id="KW-1185">Reference proteome</keyword>
<dbReference type="RefSeq" id="WP_317491256.1">
    <property type="nucleotide sequence ID" value="NZ_CP136051.1"/>
</dbReference>
<dbReference type="PANTHER" id="PTHR30469">
    <property type="entry name" value="MULTIDRUG RESISTANCE PROTEIN MDTA"/>
    <property type="match status" value="1"/>
</dbReference>
<dbReference type="InterPro" id="IPR058637">
    <property type="entry name" value="YknX-like_C"/>
</dbReference>
<name>A0ABZ0IVI5_9BACT</name>
<reference evidence="5 6" key="1">
    <citation type="journal article" date="2023" name="Microbiol. Resour. Announc.">
        <title>Complete Genome Sequence of Imperialibacter roseus strain P4T.</title>
        <authorList>
            <person name="Tizabi D.R."/>
            <person name="Bachvaroff T."/>
            <person name="Hill R.T."/>
        </authorList>
    </citation>
    <scope>NUCLEOTIDE SEQUENCE [LARGE SCALE GENOMIC DNA]</scope>
    <source>
        <strain evidence="5 6">P4T</strain>
    </source>
</reference>
<dbReference type="Pfam" id="PF25989">
    <property type="entry name" value="YknX_C"/>
    <property type="match status" value="1"/>
</dbReference>
<dbReference type="InterPro" id="IPR058792">
    <property type="entry name" value="Beta-barrel_RND_2"/>
</dbReference>
<organism evidence="5 6">
    <name type="scientific">Imperialibacter roseus</name>
    <dbReference type="NCBI Taxonomy" id="1324217"/>
    <lineage>
        <taxon>Bacteria</taxon>
        <taxon>Pseudomonadati</taxon>
        <taxon>Bacteroidota</taxon>
        <taxon>Cytophagia</taxon>
        <taxon>Cytophagales</taxon>
        <taxon>Flammeovirgaceae</taxon>
        <taxon>Imperialibacter</taxon>
    </lineage>
</organism>
<evidence type="ECO:0000259" key="2">
    <source>
        <dbReference type="Pfam" id="PF25917"/>
    </source>
</evidence>
<dbReference type="Proteomes" id="UP001302349">
    <property type="component" value="Chromosome"/>
</dbReference>
<protein>
    <submittedName>
        <fullName evidence="5">Efflux RND transporter periplasmic adaptor subunit</fullName>
    </submittedName>
</protein>
<dbReference type="NCBIfam" id="TIGR01730">
    <property type="entry name" value="RND_mfp"/>
    <property type="match status" value="1"/>
</dbReference>
<comment type="similarity">
    <text evidence="1">Belongs to the membrane fusion protein (MFP) (TC 8.A.1) family.</text>
</comment>
<sequence>MKKILIIAVIVVAGGLVFFLTRNGNGEAVTPVAVTSPSKGLAAEVILVKDTTLEEMVNVLGTIYANEEVEVASEVAGRLVRINFSEGQLVRKGQLLFKLDDSELQGRLKILEARKNFVSSSVKRMEALYKAEAVSREEYENELNSQEVLDAEIDLIQIQIGKTGILAPFDGKTGIRRISPGAYVNPNTTLVHLEDMGKVKIEFPLPEKYASKIKSGDKVTFTVENDSRTYEGTVNVVDPKIDQTTRSLFVRAVAENKDFMLVPGSSASVTVPIGGEENTLLVPSQALIPNLSGYTVYTVRNGKSVQTTVTVGLRTSNSVQITSGLSKGDTVMTTNLLRVKEGLVIDPVVAND</sequence>
<dbReference type="Gene3D" id="2.40.50.100">
    <property type="match status" value="1"/>
</dbReference>
<dbReference type="Gene3D" id="2.40.420.20">
    <property type="match status" value="1"/>
</dbReference>
<dbReference type="InterPro" id="IPR058625">
    <property type="entry name" value="MdtA-like_BSH"/>
</dbReference>
<dbReference type="PANTHER" id="PTHR30469:SF36">
    <property type="entry name" value="BLL3903 PROTEIN"/>
    <property type="match status" value="1"/>
</dbReference>
<dbReference type="Gene3D" id="1.10.287.470">
    <property type="entry name" value="Helix hairpin bin"/>
    <property type="match status" value="1"/>
</dbReference>
<evidence type="ECO:0000313" key="6">
    <source>
        <dbReference type="Proteomes" id="UP001302349"/>
    </source>
</evidence>
<dbReference type="Pfam" id="PF25917">
    <property type="entry name" value="BSH_RND"/>
    <property type="match status" value="1"/>
</dbReference>
<dbReference type="InterPro" id="IPR006143">
    <property type="entry name" value="RND_pump_MFP"/>
</dbReference>
<feature type="domain" description="CusB-like beta-barrel" evidence="3">
    <location>
        <begin position="201"/>
        <end position="271"/>
    </location>
</feature>
<evidence type="ECO:0000259" key="4">
    <source>
        <dbReference type="Pfam" id="PF25989"/>
    </source>
</evidence>
<feature type="domain" description="Multidrug resistance protein MdtA-like barrel-sandwich hybrid" evidence="2">
    <location>
        <begin position="68"/>
        <end position="189"/>
    </location>
</feature>